<dbReference type="InterPro" id="IPR036974">
    <property type="entry name" value="PUA_sf"/>
</dbReference>
<dbReference type="SUPFAM" id="SSF88697">
    <property type="entry name" value="PUA domain-like"/>
    <property type="match status" value="1"/>
</dbReference>
<organism evidence="10 11">
    <name type="scientific">Caldinitratiruptor microaerophilus</name>
    <dbReference type="NCBI Taxonomy" id="671077"/>
    <lineage>
        <taxon>Bacteria</taxon>
        <taxon>Bacillati</taxon>
        <taxon>Bacillota</taxon>
        <taxon>Clostridia</taxon>
        <taxon>Eubacteriales</taxon>
        <taxon>Symbiobacteriaceae</taxon>
        <taxon>Caldinitratiruptor</taxon>
    </lineage>
</organism>
<dbReference type="CDD" id="cd11572">
    <property type="entry name" value="RlmI_M_like"/>
    <property type="match status" value="1"/>
</dbReference>
<evidence type="ECO:0000259" key="9">
    <source>
        <dbReference type="SMART" id="SM00359"/>
    </source>
</evidence>
<dbReference type="PANTHER" id="PTHR42873">
    <property type="entry name" value="RIBOSOMAL RNA LARGE SUBUNIT METHYLTRANSFERASE"/>
    <property type="match status" value="1"/>
</dbReference>
<comment type="subcellular location">
    <subcellularLocation>
        <location evidence="1">Cytoplasm</location>
    </subcellularLocation>
</comment>
<dbReference type="InterPro" id="IPR029063">
    <property type="entry name" value="SAM-dependent_MTases_sf"/>
</dbReference>
<evidence type="ECO:0000256" key="2">
    <source>
        <dbReference type="ARBA" id="ARBA00022490"/>
    </source>
</evidence>
<evidence type="ECO:0000256" key="5">
    <source>
        <dbReference type="ARBA" id="ARBA00022679"/>
    </source>
</evidence>
<dbReference type="GO" id="GO:0005737">
    <property type="term" value="C:cytoplasm"/>
    <property type="evidence" value="ECO:0007669"/>
    <property type="project" value="UniProtKB-SubCell"/>
</dbReference>
<dbReference type="GO" id="GO:0008168">
    <property type="term" value="F:methyltransferase activity"/>
    <property type="evidence" value="ECO:0007669"/>
    <property type="project" value="UniProtKB-KW"/>
</dbReference>
<dbReference type="InterPro" id="IPR002478">
    <property type="entry name" value="PUA"/>
</dbReference>
<dbReference type="Pfam" id="PF10672">
    <property type="entry name" value="Methyltrans_SAM"/>
    <property type="match status" value="1"/>
</dbReference>
<dbReference type="Gene3D" id="3.40.50.150">
    <property type="entry name" value="Vaccinia Virus protein VP39"/>
    <property type="match status" value="1"/>
</dbReference>
<evidence type="ECO:0000256" key="8">
    <source>
        <dbReference type="ARBA" id="ARBA00038091"/>
    </source>
</evidence>
<sequence>MASVHLLPGRQRRLADGHPWVYRTEIADVQGSPEPGAVVDVVDSRGRFVARGLYNPQSMIAVRIVTRDPDEAVDEQLIRRRLEEAWSYRRRVVPEHLGACRVVSGEADGLPGLFVDRYDRVLVVQVVSLGMERLLHAVLPALRDLLDPTSIYLRNDVPVRQLEGLPLDSGWAYHTGPDRVWVQEHGVPFVVDVVAGQKTGHYLDQRDNRPLVRPLAAGARVLDAFCHTGGFALNAALGQAESVVAVDSSAAALATLQENAARAGLGGRIETVEANAFDLLRAHDREGRRYDVIILDPPPFARNRASLPGARRGYKEINLRALRLLTPGGFLVTCSCSFHMTPDLFREVVAEAARDAGRRLRLAAERAQGPDHPIVPGYPESHYLKCLIYEVR</sequence>
<dbReference type="AlphaFoldDB" id="A0AA35G705"/>
<dbReference type="KEGG" id="cmic:caldi_32060"/>
<comment type="similarity">
    <text evidence="8">Belongs to the methyltransferase superfamily. RlmI family.</text>
</comment>
<gene>
    <name evidence="10" type="ORF">caldi_32060</name>
</gene>
<keyword evidence="6" id="KW-0949">S-adenosyl-L-methionine</keyword>
<keyword evidence="7" id="KW-0694">RNA-binding</keyword>
<dbReference type="GO" id="GO:0006364">
    <property type="term" value="P:rRNA processing"/>
    <property type="evidence" value="ECO:0007669"/>
    <property type="project" value="UniProtKB-KW"/>
</dbReference>
<dbReference type="Pfam" id="PF17785">
    <property type="entry name" value="PUA_3"/>
    <property type="match status" value="1"/>
</dbReference>
<dbReference type="Gene3D" id="3.30.750.80">
    <property type="entry name" value="RNA methyltransferase domain (HRMD) like"/>
    <property type="match status" value="1"/>
</dbReference>
<dbReference type="SMART" id="SM00359">
    <property type="entry name" value="PUA"/>
    <property type="match status" value="1"/>
</dbReference>
<protein>
    <submittedName>
        <fullName evidence="10">SAM-dependent methyltransferase</fullName>
    </submittedName>
</protein>
<keyword evidence="11" id="KW-1185">Reference proteome</keyword>
<evidence type="ECO:0000256" key="7">
    <source>
        <dbReference type="ARBA" id="ARBA00022884"/>
    </source>
</evidence>
<dbReference type="GO" id="GO:0032259">
    <property type="term" value="P:methylation"/>
    <property type="evidence" value="ECO:0007669"/>
    <property type="project" value="UniProtKB-KW"/>
</dbReference>
<dbReference type="InterPro" id="IPR041532">
    <property type="entry name" value="RlmI-like_PUA"/>
</dbReference>
<dbReference type="CDD" id="cd02440">
    <property type="entry name" value="AdoMet_MTases"/>
    <property type="match status" value="1"/>
</dbReference>
<dbReference type="Proteomes" id="UP001163687">
    <property type="component" value="Chromosome"/>
</dbReference>
<dbReference type="InterPro" id="IPR019614">
    <property type="entry name" value="SAM-dep_methyl-trfase"/>
</dbReference>
<accession>A0AA35G705</accession>
<keyword evidence="2" id="KW-0963">Cytoplasm</keyword>
<dbReference type="Gene3D" id="2.30.130.10">
    <property type="entry name" value="PUA domain"/>
    <property type="match status" value="1"/>
</dbReference>
<dbReference type="PROSITE" id="PS50890">
    <property type="entry name" value="PUA"/>
    <property type="match status" value="1"/>
</dbReference>
<keyword evidence="3" id="KW-0698">rRNA processing</keyword>
<evidence type="ECO:0000256" key="3">
    <source>
        <dbReference type="ARBA" id="ARBA00022552"/>
    </source>
</evidence>
<dbReference type="InterPro" id="IPR015947">
    <property type="entry name" value="PUA-like_sf"/>
</dbReference>
<name>A0AA35G705_9FIRM</name>
<dbReference type="RefSeq" id="WP_264842717.1">
    <property type="nucleotide sequence ID" value="NZ_AP025628.1"/>
</dbReference>
<evidence type="ECO:0000256" key="1">
    <source>
        <dbReference type="ARBA" id="ARBA00004496"/>
    </source>
</evidence>
<proteinExistence type="inferred from homology"/>
<dbReference type="PANTHER" id="PTHR42873:SF1">
    <property type="entry name" value="S-ADENOSYLMETHIONINE-DEPENDENT METHYLTRANSFERASE DOMAIN-CONTAINING PROTEIN"/>
    <property type="match status" value="1"/>
</dbReference>
<reference evidence="10" key="1">
    <citation type="submission" date="2022-03" db="EMBL/GenBank/DDBJ databases">
        <title>Complete genome sequence of Caldinitratiruptor microaerophilus.</title>
        <authorList>
            <person name="Mukaiyama R."/>
            <person name="Nishiyama T."/>
            <person name="Ueda K."/>
        </authorList>
    </citation>
    <scope>NUCLEOTIDE SEQUENCE</scope>
    <source>
        <strain evidence="10">JCM 16183</strain>
    </source>
</reference>
<keyword evidence="5" id="KW-0808">Transferase</keyword>
<feature type="domain" description="PUA" evidence="9">
    <location>
        <begin position="2"/>
        <end position="87"/>
    </location>
</feature>
<keyword evidence="4 10" id="KW-0489">Methyltransferase</keyword>
<dbReference type="GO" id="GO:0003723">
    <property type="term" value="F:RNA binding"/>
    <property type="evidence" value="ECO:0007669"/>
    <property type="project" value="UniProtKB-KW"/>
</dbReference>
<evidence type="ECO:0000256" key="6">
    <source>
        <dbReference type="ARBA" id="ARBA00022691"/>
    </source>
</evidence>
<evidence type="ECO:0000313" key="10">
    <source>
        <dbReference type="EMBL" id="BDG62116.1"/>
    </source>
</evidence>
<evidence type="ECO:0000313" key="11">
    <source>
        <dbReference type="Proteomes" id="UP001163687"/>
    </source>
</evidence>
<dbReference type="SUPFAM" id="SSF53335">
    <property type="entry name" value="S-adenosyl-L-methionine-dependent methyltransferases"/>
    <property type="match status" value="1"/>
</dbReference>
<dbReference type="EMBL" id="AP025628">
    <property type="protein sequence ID" value="BDG62116.1"/>
    <property type="molecule type" value="Genomic_DNA"/>
</dbReference>
<dbReference type="CDD" id="cd21153">
    <property type="entry name" value="PUA_RlmI"/>
    <property type="match status" value="1"/>
</dbReference>
<evidence type="ECO:0000256" key="4">
    <source>
        <dbReference type="ARBA" id="ARBA00022603"/>
    </source>
</evidence>